<protein>
    <submittedName>
        <fullName evidence="1">Uncharacterized protein</fullName>
    </submittedName>
</protein>
<evidence type="ECO:0000313" key="1">
    <source>
        <dbReference type="EMBL" id="RXI07738.1"/>
    </source>
</evidence>
<sequence length="114" mass="12304">MAFLFSSRAYTTPRCLSLTASARMISKNPSSAALVNPTHMRTSDKAMRGEKREIVKTLKGFSDSRCLSGRCLARLGLLGFQGECGDGVGVKICGYFDLEVRGGWCGICGGNRVF</sequence>
<comment type="caution">
    <text evidence="1">The sequence shown here is derived from an EMBL/GenBank/DDBJ whole genome shotgun (WGS) entry which is preliminary data.</text>
</comment>
<proteinExistence type="predicted"/>
<dbReference type="Proteomes" id="UP000290289">
    <property type="component" value="Chromosome 1"/>
</dbReference>
<name>A0A498KJ51_MALDO</name>
<evidence type="ECO:0000313" key="2">
    <source>
        <dbReference type="Proteomes" id="UP000290289"/>
    </source>
</evidence>
<keyword evidence="2" id="KW-1185">Reference proteome</keyword>
<reference evidence="1 2" key="1">
    <citation type="submission" date="2018-10" db="EMBL/GenBank/DDBJ databases">
        <title>A high-quality apple genome assembly.</title>
        <authorList>
            <person name="Hu J."/>
        </authorList>
    </citation>
    <scope>NUCLEOTIDE SEQUENCE [LARGE SCALE GENOMIC DNA]</scope>
    <source>
        <strain evidence="2">cv. HFTH1</strain>
        <tissue evidence="1">Young leaf</tissue>
    </source>
</reference>
<organism evidence="1 2">
    <name type="scientific">Malus domestica</name>
    <name type="common">Apple</name>
    <name type="synonym">Pyrus malus</name>
    <dbReference type="NCBI Taxonomy" id="3750"/>
    <lineage>
        <taxon>Eukaryota</taxon>
        <taxon>Viridiplantae</taxon>
        <taxon>Streptophyta</taxon>
        <taxon>Embryophyta</taxon>
        <taxon>Tracheophyta</taxon>
        <taxon>Spermatophyta</taxon>
        <taxon>Magnoliopsida</taxon>
        <taxon>eudicotyledons</taxon>
        <taxon>Gunneridae</taxon>
        <taxon>Pentapetalae</taxon>
        <taxon>rosids</taxon>
        <taxon>fabids</taxon>
        <taxon>Rosales</taxon>
        <taxon>Rosaceae</taxon>
        <taxon>Amygdaloideae</taxon>
        <taxon>Maleae</taxon>
        <taxon>Malus</taxon>
    </lineage>
</organism>
<accession>A0A498KJ51</accession>
<gene>
    <name evidence="1" type="ORF">DVH24_009769</name>
</gene>
<dbReference type="AlphaFoldDB" id="A0A498KJ51"/>
<dbReference type="EMBL" id="RDQH01000327">
    <property type="protein sequence ID" value="RXI07738.1"/>
    <property type="molecule type" value="Genomic_DNA"/>
</dbReference>